<dbReference type="PANTHER" id="PTHR30217">
    <property type="entry name" value="PEPTIDASE U32 FAMILY"/>
    <property type="match status" value="1"/>
</dbReference>
<comment type="similarity">
    <text evidence="1">Belongs to the peptidase U32 family. UbiU subfamily.</text>
</comment>
<dbReference type="UniPathway" id="UPA00232"/>
<dbReference type="InterPro" id="IPR043692">
    <property type="entry name" value="UbiU"/>
</dbReference>
<name>A0A2K9LQ84_9GAMM</name>
<comment type="subunit">
    <text evidence="1">Forms a heterodimer with UbiV.</text>
</comment>
<sequence>MELVCPAGNFASLKAAVDSGADAVYIGINDKTNARYFPGLNFNHNNLHRAVDYAHNKGTRVFLAINTFPQQENWQHWRNAVDCGIDTAVDALIIADVGVMDYAASRNTKTNLHLSVQASSTSHESLLFYYNTFGIKRAVLPRVLSLKQIERLANKTPIELEVFGFGSLCIMVEGRCYLSSYLAGDSPNNCGVCSPAHAVDWKETSGTLTTRLNNIVIDRFLPGEAAGYPTLCKGRFRAEENTYHVMEEPTSLNAMELIPKLSSYGIKAIKIEGRQRSPAYVAKVTTIWRKAIDDFKQSNNSTWTPHEQWNHALAALAEGTQTTYGAYHRSWQ</sequence>
<proteinExistence type="inferred from homology"/>
<dbReference type="HAMAP" id="MF_02232">
    <property type="entry name" value="UbiU"/>
    <property type="match status" value="1"/>
</dbReference>
<protein>
    <recommendedName>
        <fullName evidence="1">Ubiquinone biosynthesis protein UbiU</fullName>
    </recommendedName>
</protein>
<dbReference type="GO" id="GO:0006744">
    <property type="term" value="P:ubiquinone biosynthetic process"/>
    <property type="evidence" value="ECO:0007669"/>
    <property type="project" value="UniProtKB-UniRule"/>
</dbReference>
<feature type="binding site" evidence="1">
    <location>
        <position position="232"/>
    </location>
    <ligand>
        <name>[4Fe-4S] cluster</name>
        <dbReference type="ChEBI" id="CHEBI:49883"/>
    </ligand>
</feature>
<dbReference type="GO" id="GO:0006508">
    <property type="term" value="P:proteolysis"/>
    <property type="evidence" value="ECO:0007669"/>
    <property type="project" value="UniProtKB-KW"/>
</dbReference>
<evidence type="ECO:0000313" key="3">
    <source>
        <dbReference type="Proteomes" id="UP000235116"/>
    </source>
</evidence>
<keyword evidence="1" id="KW-0479">Metal-binding</keyword>
<dbReference type="InterPro" id="IPR001539">
    <property type="entry name" value="Peptidase_U32"/>
</dbReference>
<dbReference type="PROSITE" id="PS01276">
    <property type="entry name" value="PEPTIDASE_U32"/>
    <property type="match status" value="1"/>
</dbReference>
<gene>
    <name evidence="1" type="primary">ubiU</name>
    <name evidence="2" type="ORF">Kalk_19405</name>
</gene>
<keyword evidence="1" id="KW-0831">Ubiquinone biosynthesis</keyword>
<dbReference type="Pfam" id="PF01136">
    <property type="entry name" value="Peptidase_U32"/>
    <property type="match status" value="1"/>
</dbReference>
<dbReference type="AlphaFoldDB" id="A0A2K9LQ84"/>
<dbReference type="GO" id="GO:0051539">
    <property type="term" value="F:4 iron, 4 sulfur cluster binding"/>
    <property type="evidence" value="ECO:0007669"/>
    <property type="project" value="UniProtKB-UniRule"/>
</dbReference>
<comment type="cofactor">
    <cofactor evidence="1">
        <name>[4Fe-4S] cluster</name>
        <dbReference type="ChEBI" id="CHEBI:49883"/>
    </cofactor>
</comment>
<keyword evidence="2" id="KW-0378">Hydrolase</keyword>
<dbReference type="RefSeq" id="WP_101895836.1">
    <property type="nucleotide sequence ID" value="NZ_CP022684.1"/>
</dbReference>
<dbReference type="InterPro" id="IPR051454">
    <property type="entry name" value="RNA/ubiquinone_mod_enzymes"/>
</dbReference>
<dbReference type="KEGG" id="kak:Kalk_19405"/>
<dbReference type="PANTHER" id="PTHR30217:SF3">
    <property type="entry name" value="UBIQUINONE BIOSYNTHESIS PROTEIN UBIU"/>
    <property type="match status" value="1"/>
</dbReference>
<accession>A0A2K9LQ84</accession>
<evidence type="ECO:0000313" key="2">
    <source>
        <dbReference type="EMBL" id="AUM14462.1"/>
    </source>
</evidence>
<keyword evidence="1" id="KW-0411">Iron-sulfur</keyword>
<keyword evidence="3" id="KW-1185">Reference proteome</keyword>
<keyword evidence="1" id="KW-0408">Iron</keyword>
<evidence type="ECO:0000256" key="1">
    <source>
        <dbReference type="HAMAP-Rule" id="MF_02232"/>
    </source>
</evidence>
<comment type="pathway">
    <text evidence="1">Cofactor biosynthesis; ubiquinone biosynthesis.</text>
</comment>
<keyword evidence="2" id="KW-0645">Protease</keyword>
<reference evidence="3" key="1">
    <citation type="submission" date="2017-08" db="EMBL/GenBank/DDBJ databases">
        <title>Direct submision.</title>
        <authorList>
            <person name="Kim S.-J."/>
            <person name="Rhee S.-K."/>
        </authorList>
    </citation>
    <scope>NUCLEOTIDE SEQUENCE [LARGE SCALE GENOMIC DNA]</scope>
    <source>
        <strain evidence="3">GI5</strain>
    </source>
</reference>
<dbReference type="GO" id="GO:0008233">
    <property type="term" value="F:peptidase activity"/>
    <property type="evidence" value="ECO:0007669"/>
    <property type="project" value="UniProtKB-KW"/>
</dbReference>
<dbReference type="OrthoDB" id="9807498at2"/>
<feature type="binding site" evidence="1">
    <location>
        <position position="176"/>
    </location>
    <ligand>
        <name>[4Fe-4S] cluster</name>
        <dbReference type="ChEBI" id="CHEBI:49883"/>
    </ligand>
</feature>
<organism evidence="2 3">
    <name type="scientific">Ketobacter alkanivorans</name>
    <dbReference type="NCBI Taxonomy" id="1917421"/>
    <lineage>
        <taxon>Bacteria</taxon>
        <taxon>Pseudomonadati</taxon>
        <taxon>Pseudomonadota</taxon>
        <taxon>Gammaproteobacteria</taxon>
        <taxon>Pseudomonadales</taxon>
        <taxon>Ketobacteraceae</taxon>
        <taxon>Ketobacter</taxon>
    </lineage>
</organism>
<keyword evidence="1" id="KW-0004">4Fe-4S</keyword>
<comment type="function">
    <text evidence="1">Required for O(2)-independent ubiquinone (coenzyme Q) biosynthesis. Together with UbiV, is essential for the C6-hydroxylation reaction in the oxygen-independent ubiquinone biosynthesis pathway.</text>
</comment>
<dbReference type="EMBL" id="CP022684">
    <property type="protein sequence ID" value="AUM14462.1"/>
    <property type="molecule type" value="Genomic_DNA"/>
</dbReference>
<feature type="binding site" evidence="1">
    <location>
        <position position="193"/>
    </location>
    <ligand>
        <name>[4Fe-4S] cluster</name>
        <dbReference type="ChEBI" id="CHEBI:49883"/>
    </ligand>
</feature>
<dbReference type="Proteomes" id="UP000235116">
    <property type="component" value="Chromosome"/>
</dbReference>
<feature type="binding site" evidence="1">
    <location>
        <position position="169"/>
    </location>
    <ligand>
        <name>[4Fe-4S] cluster</name>
        <dbReference type="ChEBI" id="CHEBI:49883"/>
    </ligand>
</feature>
<dbReference type="GO" id="GO:0046872">
    <property type="term" value="F:metal ion binding"/>
    <property type="evidence" value="ECO:0007669"/>
    <property type="project" value="UniProtKB-KW"/>
</dbReference>